<dbReference type="Proteomes" id="UP000317318">
    <property type="component" value="Chromosome"/>
</dbReference>
<dbReference type="EMBL" id="CP036268">
    <property type="protein sequence ID" value="QDT38108.1"/>
    <property type="molecule type" value="Genomic_DNA"/>
</dbReference>
<protein>
    <submittedName>
        <fullName evidence="2">Uncharacterized protein</fullName>
    </submittedName>
</protein>
<sequence>MSSPSPTSALDEKIRAAFHAEEADLLASADEQPLSEQVLATFRGRSRWLVGIVWTAVTVWSVVLFTCGYQFYLATEPKAVVGWGVGVLFAVVAISMLKIWYWMELNRNAVTREVKRVELLLATLVSERDSNAGE</sequence>
<dbReference type="KEGG" id="svp:Pan189_24980"/>
<reference evidence="2 3" key="1">
    <citation type="submission" date="2019-02" db="EMBL/GenBank/DDBJ databases">
        <title>Deep-cultivation of Planctomycetes and their phenomic and genomic characterization uncovers novel biology.</title>
        <authorList>
            <person name="Wiegand S."/>
            <person name="Jogler M."/>
            <person name="Boedeker C."/>
            <person name="Pinto D."/>
            <person name="Vollmers J."/>
            <person name="Rivas-Marin E."/>
            <person name="Kohn T."/>
            <person name="Peeters S.H."/>
            <person name="Heuer A."/>
            <person name="Rast P."/>
            <person name="Oberbeckmann S."/>
            <person name="Bunk B."/>
            <person name="Jeske O."/>
            <person name="Meyerdierks A."/>
            <person name="Storesund J.E."/>
            <person name="Kallscheuer N."/>
            <person name="Luecker S."/>
            <person name="Lage O.M."/>
            <person name="Pohl T."/>
            <person name="Merkel B.J."/>
            <person name="Hornburger P."/>
            <person name="Mueller R.-W."/>
            <person name="Bruemmer F."/>
            <person name="Labrenz M."/>
            <person name="Spormann A.M."/>
            <person name="Op den Camp H."/>
            <person name="Overmann J."/>
            <person name="Amann R."/>
            <person name="Jetten M.S.M."/>
            <person name="Mascher T."/>
            <person name="Medema M.H."/>
            <person name="Devos D.P."/>
            <person name="Kaster A.-K."/>
            <person name="Ovreas L."/>
            <person name="Rohde M."/>
            <person name="Galperin M.Y."/>
            <person name="Jogler C."/>
        </authorList>
    </citation>
    <scope>NUCLEOTIDE SEQUENCE [LARGE SCALE GENOMIC DNA]</scope>
    <source>
        <strain evidence="2 3">Pan189</strain>
    </source>
</reference>
<evidence type="ECO:0000313" key="2">
    <source>
        <dbReference type="EMBL" id="QDT38108.1"/>
    </source>
</evidence>
<keyword evidence="1" id="KW-1133">Transmembrane helix</keyword>
<dbReference type="OrthoDB" id="7629933at2"/>
<feature type="transmembrane region" description="Helical" evidence="1">
    <location>
        <begin position="48"/>
        <end position="74"/>
    </location>
</feature>
<proteinExistence type="predicted"/>
<evidence type="ECO:0000256" key="1">
    <source>
        <dbReference type="SAM" id="Phobius"/>
    </source>
</evidence>
<feature type="transmembrane region" description="Helical" evidence="1">
    <location>
        <begin position="80"/>
        <end position="102"/>
    </location>
</feature>
<evidence type="ECO:0000313" key="3">
    <source>
        <dbReference type="Proteomes" id="UP000317318"/>
    </source>
</evidence>
<dbReference type="RefSeq" id="WP_145364157.1">
    <property type="nucleotide sequence ID" value="NZ_CP036268.1"/>
</dbReference>
<gene>
    <name evidence="2" type="ORF">Pan189_24980</name>
</gene>
<organism evidence="2 3">
    <name type="scientific">Stratiformator vulcanicus</name>
    <dbReference type="NCBI Taxonomy" id="2527980"/>
    <lineage>
        <taxon>Bacteria</taxon>
        <taxon>Pseudomonadati</taxon>
        <taxon>Planctomycetota</taxon>
        <taxon>Planctomycetia</taxon>
        <taxon>Planctomycetales</taxon>
        <taxon>Planctomycetaceae</taxon>
        <taxon>Stratiformator</taxon>
    </lineage>
</organism>
<dbReference type="InterPro" id="IPR046659">
    <property type="entry name" value="DUF6768"/>
</dbReference>
<accession>A0A517R2L9</accession>
<name>A0A517R2L9_9PLAN</name>
<dbReference type="Pfam" id="PF20556">
    <property type="entry name" value="DUF6768"/>
    <property type="match status" value="1"/>
</dbReference>
<keyword evidence="1" id="KW-0472">Membrane</keyword>
<keyword evidence="3" id="KW-1185">Reference proteome</keyword>
<dbReference type="AlphaFoldDB" id="A0A517R2L9"/>
<keyword evidence="1" id="KW-0812">Transmembrane</keyword>